<dbReference type="InterPro" id="IPR052964">
    <property type="entry name" value="Sporulation_signal_mat"/>
</dbReference>
<dbReference type="Proteomes" id="UP001217083">
    <property type="component" value="Unassembled WGS sequence"/>
</dbReference>
<feature type="domain" description="HTTM-like" evidence="6">
    <location>
        <begin position="8"/>
        <end position="290"/>
    </location>
</feature>
<feature type="transmembrane region" description="Helical" evidence="5">
    <location>
        <begin position="225"/>
        <end position="244"/>
    </location>
</feature>
<keyword evidence="4 5" id="KW-0472">Membrane</keyword>
<feature type="transmembrane region" description="Helical" evidence="5">
    <location>
        <begin position="264"/>
        <end position="288"/>
    </location>
</feature>
<evidence type="ECO:0000256" key="2">
    <source>
        <dbReference type="ARBA" id="ARBA00022692"/>
    </source>
</evidence>
<feature type="transmembrane region" description="Helical" evidence="5">
    <location>
        <begin position="77"/>
        <end position="96"/>
    </location>
</feature>
<evidence type="ECO:0000256" key="5">
    <source>
        <dbReference type="SAM" id="Phobius"/>
    </source>
</evidence>
<organism evidence="7 8">
    <name type="scientific">Flagellimonas okinawensis</name>
    <dbReference type="NCBI Taxonomy" id="3031324"/>
    <lineage>
        <taxon>Bacteria</taxon>
        <taxon>Pseudomonadati</taxon>
        <taxon>Bacteroidota</taxon>
        <taxon>Flavobacteriia</taxon>
        <taxon>Flavobacteriales</taxon>
        <taxon>Flavobacteriaceae</taxon>
        <taxon>Flagellimonas</taxon>
    </lineage>
</organism>
<reference evidence="7 8" key="1">
    <citation type="submission" date="2023-03" db="EMBL/GenBank/DDBJ databases">
        <title>Muricauda XX sp. nov. and Muricauda XXX sp. nov., two novel species isolated from Okinawa Trough.</title>
        <authorList>
            <person name="Cao W."/>
            <person name="Deng X."/>
        </authorList>
    </citation>
    <scope>NUCLEOTIDE SEQUENCE [LARGE SCALE GENOMIC DNA]</scope>
    <source>
        <strain evidence="7 8">81s02</strain>
    </source>
</reference>
<dbReference type="SMART" id="SM00752">
    <property type="entry name" value="HTTM"/>
    <property type="match status" value="1"/>
</dbReference>
<protein>
    <submittedName>
        <fullName evidence="7">HTTM domain-containing protein</fullName>
    </submittedName>
</protein>
<keyword evidence="8" id="KW-1185">Reference proteome</keyword>
<sequence length="309" mass="35796">MNFGKTINNQVPSNALFLVFFRISVAIFVLVHFMAIYKDLPYLFGEMALLPNPISDLFVFDTILTHFRLSESLGVPMGAYLNVITFIFLFFTLLLAMGCITQFSALVLLILHIALLKTNVFFNYGVDYFTSISLFFLCFLPSNVHFSIDAMLFKKLMQRLGAIVDFQLVRRLLGIFMCIVYFFSGFDKLLGYNWRNGEAIWKTITLPYFNLDFNVGVEWLSEHQWLLALIGWSVILIEMFYFLINVKGLRKYWLAATIGMHLGIALFLNLYFFSTLMIILNLTAYYNFEAKTFTIGKMGKKYAAMRIIR</sequence>
<feature type="transmembrane region" description="Helical" evidence="5">
    <location>
        <begin position="15"/>
        <end position="37"/>
    </location>
</feature>
<dbReference type="RefSeq" id="WP_275648012.1">
    <property type="nucleotide sequence ID" value="NZ_JARFVA010000001.1"/>
</dbReference>
<keyword evidence="3 5" id="KW-1133">Transmembrane helix</keyword>
<proteinExistence type="predicted"/>
<evidence type="ECO:0000259" key="6">
    <source>
        <dbReference type="SMART" id="SM00752"/>
    </source>
</evidence>
<keyword evidence="2 5" id="KW-0812">Transmembrane</keyword>
<evidence type="ECO:0000313" key="7">
    <source>
        <dbReference type="EMBL" id="MDF0705899.1"/>
    </source>
</evidence>
<dbReference type="PANTHER" id="PTHR39535">
    <property type="entry name" value="SPORULATION-DELAYING PROTEIN SDPB"/>
    <property type="match status" value="1"/>
</dbReference>
<evidence type="ECO:0000313" key="8">
    <source>
        <dbReference type="Proteomes" id="UP001217083"/>
    </source>
</evidence>
<comment type="subcellular location">
    <subcellularLocation>
        <location evidence="1">Endomembrane system</location>
        <topology evidence="1">Multi-pass membrane protein</topology>
    </subcellularLocation>
</comment>
<feature type="transmembrane region" description="Helical" evidence="5">
    <location>
        <begin position="103"/>
        <end position="122"/>
    </location>
</feature>
<accession>A0ABT5XJ35</accession>
<dbReference type="PANTHER" id="PTHR39535:SF2">
    <property type="entry name" value="HTTM DOMAIN-CONTAINING PROTEIN"/>
    <property type="match status" value="1"/>
</dbReference>
<comment type="caution">
    <text evidence="7">The sequence shown here is derived from an EMBL/GenBank/DDBJ whole genome shotgun (WGS) entry which is preliminary data.</text>
</comment>
<feature type="transmembrane region" description="Helical" evidence="5">
    <location>
        <begin position="128"/>
        <end position="148"/>
    </location>
</feature>
<dbReference type="InterPro" id="IPR011020">
    <property type="entry name" value="HTTM-like"/>
</dbReference>
<name>A0ABT5XJ35_9FLAO</name>
<evidence type="ECO:0000256" key="3">
    <source>
        <dbReference type="ARBA" id="ARBA00022989"/>
    </source>
</evidence>
<evidence type="ECO:0000256" key="4">
    <source>
        <dbReference type="ARBA" id="ARBA00023136"/>
    </source>
</evidence>
<dbReference type="EMBL" id="JARFVA010000001">
    <property type="protein sequence ID" value="MDF0705899.1"/>
    <property type="molecule type" value="Genomic_DNA"/>
</dbReference>
<gene>
    <name evidence="7" type="ORF">PY091_01645</name>
</gene>
<feature type="transmembrane region" description="Helical" evidence="5">
    <location>
        <begin position="168"/>
        <end position="186"/>
    </location>
</feature>
<evidence type="ECO:0000256" key="1">
    <source>
        <dbReference type="ARBA" id="ARBA00004127"/>
    </source>
</evidence>